<gene>
    <name evidence="1" type="ORF">OESDEN_13524</name>
</gene>
<keyword evidence="2" id="KW-1185">Reference proteome</keyword>
<proteinExistence type="predicted"/>
<reference evidence="1 2" key="1">
    <citation type="submission" date="2014-03" db="EMBL/GenBank/DDBJ databases">
        <title>Draft genome of the hookworm Oesophagostomum dentatum.</title>
        <authorList>
            <person name="Mitreva M."/>
        </authorList>
    </citation>
    <scope>NUCLEOTIDE SEQUENCE [LARGE SCALE GENOMIC DNA]</scope>
    <source>
        <strain evidence="1 2">OD-Hann</strain>
    </source>
</reference>
<dbReference type="OrthoDB" id="10250191at2759"/>
<organism evidence="1 2">
    <name type="scientific">Oesophagostomum dentatum</name>
    <name type="common">Nodular worm</name>
    <dbReference type="NCBI Taxonomy" id="61180"/>
    <lineage>
        <taxon>Eukaryota</taxon>
        <taxon>Metazoa</taxon>
        <taxon>Ecdysozoa</taxon>
        <taxon>Nematoda</taxon>
        <taxon>Chromadorea</taxon>
        <taxon>Rhabditida</taxon>
        <taxon>Rhabditina</taxon>
        <taxon>Rhabditomorpha</taxon>
        <taxon>Strongyloidea</taxon>
        <taxon>Strongylidae</taxon>
        <taxon>Oesophagostomum</taxon>
    </lineage>
</organism>
<evidence type="ECO:0000313" key="2">
    <source>
        <dbReference type="Proteomes" id="UP000053660"/>
    </source>
</evidence>
<accession>A0A0B1ST79</accession>
<dbReference type="Proteomes" id="UP000053660">
    <property type="component" value="Unassembled WGS sequence"/>
</dbReference>
<sequence>MAGRFMPKGYGWKCLHRQRLSLALLISAIARFTVILRHKYCLSHLMKGCETSSVRGAMGLLPVGLLLGKALMDNMARRAGPAQVVRTSAAVSNYYNLRSRRHVSSKTGPNPFEKEEMLHRIGGTSIRQTPAQIERDKKLLEEALLNEKW</sequence>
<dbReference type="EMBL" id="KN559590">
    <property type="protein sequence ID" value="KHJ86717.1"/>
    <property type="molecule type" value="Genomic_DNA"/>
</dbReference>
<dbReference type="AlphaFoldDB" id="A0A0B1ST79"/>
<protein>
    <submittedName>
        <fullName evidence="1">Uncharacterized protein</fullName>
    </submittedName>
</protein>
<name>A0A0B1ST79_OESDE</name>
<evidence type="ECO:0000313" key="1">
    <source>
        <dbReference type="EMBL" id="KHJ86717.1"/>
    </source>
</evidence>